<dbReference type="AlphaFoldDB" id="A0A918X953"/>
<protein>
    <submittedName>
        <fullName evidence="6">Beta-ketoacyl synthetase</fullName>
    </submittedName>
</protein>
<dbReference type="InterPro" id="IPR014031">
    <property type="entry name" value="Ketoacyl_synth_C"/>
</dbReference>
<dbReference type="Pfam" id="PF02801">
    <property type="entry name" value="Ketoacyl-synt_C"/>
    <property type="match status" value="1"/>
</dbReference>
<organism evidence="6 7">
    <name type="scientific">Streptomyces finlayi</name>
    <dbReference type="NCBI Taxonomy" id="67296"/>
    <lineage>
        <taxon>Bacteria</taxon>
        <taxon>Bacillati</taxon>
        <taxon>Actinomycetota</taxon>
        <taxon>Actinomycetes</taxon>
        <taxon>Kitasatosporales</taxon>
        <taxon>Streptomycetaceae</taxon>
        <taxon>Streptomyces</taxon>
    </lineage>
</organism>
<feature type="domain" description="Ketosynthase family 3 (KS3)" evidence="5">
    <location>
        <begin position="3"/>
        <end position="410"/>
    </location>
</feature>
<comment type="similarity">
    <text evidence="1 3">Belongs to the thiolase-like superfamily. Beta-ketoacyl-ACP synthases family.</text>
</comment>
<keyword evidence="2 3" id="KW-0808">Transferase</keyword>
<dbReference type="EMBL" id="BMVC01000034">
    <property type="protein sequence ID" value="GHD19374.1"/>
    <property type="molecule type" value="Genomic_DNA"/>
</dbReference>
<dbReference type="Proteomes" id="UP000638353">
    <property type="component" value="Unassembled WGS sequence"/>
</dbReference>
<dbReference type="GO" id="GO:0004315">
    <property type="term" value="F:3-oxoacyl-[acyl-carrier-protein] synthase activity"/>
    <property type="evidence" value="ECO:0007669"/>
    <property type="project" value="TreeGrafter"/>
</dbReference>
<reference evidence="6" key="1">
    <citation type="journal article" date="2014" name="Int. J. Syst. Evol. Microbiol.">
        <title>Complete genome sequence of Corynebacterium casei LMG S-19264T (=DSM 44701T), isolated from a smear-ripened cheese.</title>
        <authorList>
            <consortium name="US DOE Joint Genome Institute (JGI-PGF)"/>
            <person name="Walter F."/>
            <person name="Albersmeier A."/>
            <person name="Kalinowski J."/>
            <person name="Ruckert C."/>
        </authorList>
    </citation>
    <scope>NUCLEOTIDE SEQUENCE</scope>
    <source>
        <strain evidence="6">JCM 4637</strain>
    </source>
</reference>
<evidence type="ECO:0000256" key="3">
    <source>
        <dbReference type="RuleBase" id="RU003694"/>
    </source>
</evidence>
<evidence type="ECO:0000256" key="1">
    <source>
        <dbReference type="ARBA" id="ARBA00008467"/>
    </source>
</evidence>
<name>A0A918X953_9ACTN</name>
<feature type="compositionally biased region" description="Pro residues" evidence="4">
    <location>
        <begin position="129"/>
        <end position="143"/>
    </location>
</feature>
<evidence type="ECO:0000259" key="5">
    <source>
        <dbReference type="PROSITE" id="PS52004"/>
    </source>
</evidence>
<proteinExistence type="inferred from homology"/>
<reference evidence="6" key="2">
    <citation type="submission" date="2020-09" db="EMBL/GenBank/DDBJ databases">
        <authorList>
            <person name="Sun Q."/>
            <person name="Ohkuma M."/>
        </authorList>
    </citation>
    <scope>NUCLEOTIDE SEQUENCE</scope>
    <source>
        <strain evidence="6">JCM 4637</strain>
    </source>
</reference>
<dbReference type="SMART" id="SM00825">
    <property type="entry name" value="PKS_KS"/>
    <property type="match status" value="1"/>
</dbReference>
<evidence type="ECO:0000256" key="4">
    <source>
        <dbReference type="SAM" id="MobiDB-lite"/>
    </source>
</evidence>
<dbReference type="InterPro" id="IPR014030">
    <property type="entry name" value="Ketoacyl_synth_N"/>
</dbReference>
<dbReference type="InterPro" id="IPR016039">
    <property type="entry name" value="Thiolase-like"/>
</dbReference>
<sequence length="413" mass="41871">MAPTHACVTGMAWSTALGDDLTETWSALRAGRDGFREVPSDRPLRNRLAADIPGLPHTLTAARRMHLLTVRTVEASLKDAGAAAADCRLVAGTSFGALLDTADDGDPAHPGAEGSGDIATGGVDTGPVDPGPVGPGGGPPPHTWPRSVAEELGLRTPVLPVSSACSTASDALAAALTLLARDPDTPVVCGAADVLTPAKRLGHTALATMSPDRIRPFDRRRDGMLLGEGAGFLVLESPQAARRRSARVHGRLLGAGASNDGAGLTTPNTTGAGVARAIRAALREAGVAPDEVGAVAAHGTGTRLNDLTEARALNDVFDGVSGPPVVFALKSQLGHTLGATGVLQTIALLLALRDRAAPPVAHLTEPDPALRLPLALPGSDASPLPAGEKPCGLVLTLGFGGFNTCLVVDSRST</sequence>
<dbReference type="Gene3D" id="3.40.47.10">
    <property type="match status" value="1"/>
</dbReference>
<dbReference type="InterPro" id="IPR000794">
    <property type="entry name" value="Beta-ketoacyl_synthase"/>
</dbReference>
<evidence type="ECO:0000313" key="6">
    <source>
        <dbReference type="EMBL" id="GHD19374.1"/>
    </source>
</evidence>
<dbReference type="SUPFAM" id="SSF53901">
    <property type="entry name" value="Thiolase-like"/>
    <property type="match status" value="2"/>
</dbReference>
<evidence type="ECO:0000313" key="7">
    <source>
        <dbReference type="Proteomes" id="UP000638353"/>
    </source>
</evidence>
<accession>A0A918X953</accession>
<dbReference type="InterPro" id="IPR020841">
    <property type="entry name" value="PKS_Beta-ketoAc_synthase_dom"/>
</dbReference>
<feature type="region of interest" description="Disordered" evidence="4">
    <location>
        <begin position="101"/>
        <end position="146"/>
    </location>
</feature>
<dbReference type="PROSITE" id="PS52004">
    <property type="entry name" value="KS3_2"/>
    <property type="match status" value="1"/>
</dbReference>
<dbReference type="GO" id="GO:0006633">
    <property type="term" value="P:fatty acid biosynthetic process"/>
    <property type="evidence" value="ECO:0007669"/>
    <property type="project" value="TreeGrafter"/>
</dbReference>
<dbReference type="PANTHER" id="PTHR11712">
    <property type="entry name" value="POLYKETIDE SYNTHASE-RELATED"/>
    <property type="match status" value="1"/>
</dbReference>
<dbReference type="PANTHER" id="PTHR11712:SF336">
    <property type="entry name" value="3-OXOACYL-[ACYL-CARRIER-PROTEIN] SYNTHASE, MITOCHONDRIAL"/>
    <property type="match status" value="1"/>
</dbReference>
<comment type="caution">
    <text evidence="6">The sequence shown here is derived from an EMBL/GenBank/DDBJ whole genome shotgun (WGS) entry which is preliminary data.</text>
</comment>
<gene>
    <name evidence="6" type="primary">cfa3</name>
    <name evidence="6" type="ORF">GCM10010334_82970</name>
</gene>
<dbReference type="Pfam" id="PF00109">
    <property type="entry name" value="ketoacyl-synt"/>
    <property type="match status" value="1"/>
</dbReference>
<evidence type="ECO:0000256" key="2">
    <source>
        <dbReference type="ARBA" id="ARBA00022679"/>
    </source>
</evidence>